<evidence type="ECO:0000313" key="2">
    <source>
        <dbReference type="EMBL" id="NYA27831.1"/>
    </source>
</evidence>
<dbReference type="NCBIfam" id="NF047646">
    <property type="entry name" value="REP_Tyr_transpos"/>
    <property type="match status" value="1"/>
</dbReference>
<dbReference type="SUPFAM" id="SSF143422">
    <property type="entry name" value="Transposase IS200-like"/>
    <property type="match status" value="1"/>
</dbReference>
<dbReference type="PANTHER" id="PTHR36966:SF1">
    <property type="entry name" value="REP-ASSOCIATED TYROSINE TRANSPOSASE"/>
    <property type="match status" value="1"/>
</dbReference>
<proteinExistence type="predicted"/>
<dbReference type="EMBL" id="JACBKA010000021">
    <property type="protein sequence ID" value="NYA27831.1"/>
    <property type="molecule type" value="Genomic_DNA"/>
</dbReference>
<dbReference type="InterPro" id="IPR036515">
    <property type="entry name" value="Transposase_17_sf"/>
</dbReference>
<dbReference type="AlphaFoldDB" id="A0A852PVS2"/>
<dbReference type="GO" id="GO:0043565">
    <property type="term" value="F:sequence-specific DNA binding"/>
    <property type="evidence" value="ECO:0007669"/>
    <property type="project" value="TreeGrafter"/>
</dbReference>
<dbReference type="RefSeq" id="WP_179227983.1">
    <property type="nucleotide sequence ID" value="NZ_JACBKA010000021.1"/>
</dbReference>
<protein>
    <submittedName>
        <fullName evidence="2">Transposase</fullName>
    </submittedName>
</protein>
<dbReference type="Gene3D" id="3.30.70.1290">
    <property type="entry name" value="Transposase IS200-like"/>
    <property type="match status" value="1"/>
</dbReference>
<dbReference type="GO" id="GO:0004803">
    <property type="term" value="F:transposase activity"/>
    <property type="evidence" value="ECO:0007669"/>
    <property type="project" value="InterPro"/>
</dbReference>
<dbReference type="Proteomes" id="UP000590599">
    <property type="component" value="Unassembled WGS sequence"/>
</dbReference>
<organism evidence="2 3">
    <name type="scientific">Haemophilus haemolyticus</name>
    <dbReference type="NCBI Taxonomy" id="726"/>
    <lineage>
        <taxon>Bacteria</taxon>
        <taxon>Pseudomonadati</taxon>
        <taxon>Pseudomonadota</taxon>
        <taxon>Gammaproteobacteria</taxon>
        <taxon>Pasteurellales</taxon>
        <taxon>Pasteurellaceae</taxon>
        <taxon>Haemophilus</taxon>
    </lineage>
</organism>
<comment type="caution">
    <text evidence="2">The sequence shown here is derived from an EMBL/GenBank/DDBJ whole genome shotgun (WGS) entry which is preliminary data.</text>
</comment>
<sequence>MSRYRRMKVENGMYFITAVLQNRKANYLIRYIDEFRAAYKETQLHCPFETIAICILPDHFHLIMQLPENDMNFSKRIRLLKLNFTKRLPLEYRQPTASHTKRREAGIWQRRFWEHLIRDDQDLINHWDYIYYNPVKHGYVQAVKDWAYSSFHRDVKRDIFPEDWGGNPELIIKGEI</sequence>
<dbReference type="Pfam" id="PF01797">
    <property type="entry name" value="Y1_Tnp"/>
    <property type="match status" value="1"/>
</dbReference>
<dbReference type="PANTHER" id="PTHR36966">
    <property type="entry name" value="REP-ASSOCIATED TYROSINE TRANSPOSASE"/>
    <property type="match status" value="1"/>
</dbReference>
<name>A0A852PVS2_HAEHA</name>
<reference evidence="2 3" key="1">
    <citation type="submission" date="2020-07" db="EMBL/GenBank/DDBJ databases">
        <title>Genus Haemophilus, Bergeys manual.</title>
        <authorList>
            <person name="Noerskov-Lauritsen N."/>
        </authorList>
    </citation>
    <scope>NUCLEOTIDE SEQUENCE [LARGE SCALE GENOMIC DNA]</scope>
    <source>
        <strain evidence="2 3">CCUG30047</strain>
    </source>
</reference>
<evidence type="ECO:0000313" key="3">
    <source>
        <dbReference type="Proteomes" id="UP000590599"/>
    </source>
</evidence>
<gene>
    <name evidence="2" type="ORF">HZI69_08305</name>
</gene>
<feature type="domain" description="Transposase IS200-like" evidence="1">
    <location>
        <begin position="9"/>
        <end position="133"/>
    </location>
</feature>
<evidence type="ECO:0000259" key="1">
    <source>
        <dbReference type="SMART" id="SM01321"/>
    </source>
</evidence>
<accession>A0A852PVS2</accession>
<dbReference type="InterPro" id="IPR002686">
    <property type="entry name" value="Transposase_17"/>
</dbReference>
<dbReference type="InterPro" id="IPR052715">
    <property type="entry name" value="RAYT_transposase"/>
</dbReference>
<dbReference type="GO" id="GO:0006313">
    <property type="term" value="P:DNA transposition"/>
    <property type="evidence" value="ECO:0007669"/>
    <property type="project" value="InterPro"/>
</dbReference>
<dbReference type="SMART" id="SM01321">
    <property type="entry name" value="Y1_Tnp"/>
    <property type="match status" value="1"/>
</dbReference>